<reference evidence="1 2" key="1">
    <citation type="submission" date="2020-08" db="EMBL/GenBank/DDBJ databases">
        <title>Genomic Encyclopedia of Type Strains, Phase IV (KMG-IV): sequencing the most valuable type-strain genomes for metagenomic binning, comparative biology and taxonomic classification.</title>
        <authorList>
            <person name="Goeker M."/>
        </authorList>
    </citation>
    <scope>NUCLEOTIDE SEQUENCE [LARGE SCALE GENOMIC DNA]</scope>
    <source>
        <strain evidence="1 2">DSM 103725</strain>
    </source>
</reference>
<dbReference type="Proteomes" id="UP000541810">
    <property type="component" value="Unassembled WGS sequence"/>
</dbReference>
<proteinExistence type="predicted"/>
<protein>
    <recommendedName>
        <fullName evidence="3">Beta-agarase</fullName>
    </recommendedName>
</protein>
<dbReference type="InterPro" id="IPR017853">
    <property type="entry name" value="GH"/>
</dbReference>
<keyword evidence="2" id="KW-1185">Reference proteome</keyword>
<comment type="caution">
    <text evidence="1">The sequence shown here is derived from an EMBL/GenBank/DDBJ whole genome shotgun (WGS) entry which is preliminary data.</text>
</comment>
<dbReference type="Gene3D" id="3.20.20.80">
    <property type="entry name" value="Glycosidases"/>
    <property type="match status" value="1"/>
</dbReference>
<dbReference type="SUPFAM" id="SSF51445">
    <property type="entry name" value="(Trans)glycosidases"/>
    <property type="match status" value="1"/>
</dbReference>
<evidence type="ECO:0000313" key="1">
    <source>
        <dbReference type="EMBL" id="MBB6431576.1"/>
    </source>
</evidence>
<evidence type="ECO:0008006" key="3">
    <source>
        <dbReference type="Google" id="ProtNLM"/>
    </source>
</evidence>
<organism evidence="1 2">
    <name type="scientific">Algisphaera agarilytica</name>
    <dbReference type="NCBI Taxonomy" id="1385975"/>
    <lineage>
        <taxon>Bacteria</taxon>
        <taxon>Pseudomonadati</taxon>
        <taxon>Planctomycetota</taxon>
        <taxon>Phycisphaerae</taxon>
        <taxon>Phycisphaerales</taxon>
        <taxon>Phycisphaeraceae</taxon>
        <taxon>Algisphaera</taxon>
    </lineage>
</organism>
<sequence>MTYFVGWLFPLLAFALPLAATEVVLIQVPDQLELEVMQTSDAALSLTENEAGPVLQMTLGQTERWPGVTFTLDHGADVSTHGELVFQIKNTGESSAKIHCRIDSQPAGSEASETLTRTHPISLKPGVMREVRIPLVPYVHYEGISPEDFFGMRGIPFFSNESMHLENITQLIFFVIQDNTPHSFELGPIRLAGEPAPPSTTAVPEQVFPFIDQFGQFKHKDWPGKTHSLEAMIQAGVDEAAQLAEAAPPSSWNRYGGWKDGPQLEATGWFRTAKHDGKWTLVDPEGRLFFSVGIDGVAFKLGTIVDERQHWFDHLPEDNAENSELYFSWTPNLKRSHFYNKSVRAFSFHKFNAMRKYGDDWENRFAEMCTQRLPAWGVNTLGNWSSPDIYLRGKLPYVAYVRPDSKPLAGSSGHWGKFKDVLDPSFEASIRRKLSEPRLVETIEDPMCIGYFVDNELTFGDETAMAVAALQSPVDQSAKWVFLSDLKQKYGTIDALNTAWQTNYASWAAMLEATHAPEGDGAHADLVAFNTKFVRTYFSTIHRVLEEVAPNHMYLGCRYGSNAQITPVVLEANAEFADVVSFNVYSRHLADKLAGLERTGDKPYIIGEFHFGALDRGMFDTGLVKVADQDERADAYYQYVMDCVNHPNIVGCHWFQFCDSPTTGRLWDHENYQIGFTDTCDTPYAELIEASRRAGEDLYE</sequence>
<dbReference type="EMBL" id="JACHGY010000001">
    <property type="protein sequence ID" value="MBB6431576.1"/>
    <property type="molecule type" value="Genomic_DNA"/>
</dbReference>
<dbReference type="Gene3D" id="2.60.120.430">
    <property type="entry name" value="Galactose-binding lectin"/>
    <property type="match status" value="1"/>
</dbReference>
<evidence type="ECO:0000313" key="2">
    <source>
        <dbReference type="Proteomes" id="UP000541810"/>
    </source>
</evidence>
<accession>A0A7X0H996</accession>
<name>A0A7X0H996_9BACT</name>
<gene>
    <name evidence="1" type="ORF">HNQ40_003382</name>
</gene>
<dbReference type="AlphaFoldDB" id="A0A7X0H996"/>